<accession>A0A1D2VBH6</accession>
<dbReference type="GO" id="GO:0043130">
    <property type="term" value="F:ubiquitin binding"/>
    <property type="evidence" value="ECO:0007669"/>
    <property type="project" value="EnsemblFungi"/>
</dbReference>
<dbReference type="PANTHER" id="PTHR23322">
    <property type="entry name" value="FAS-ASSOCIATED PROTEIN"/>
    <property type="match status" value="1"/>
</dbReference>
<dbReference type="InterPro" id="IPR050730">
    <property type="entry name" value="UBX_domain-protein"/>
</dbReference>
<feature type="domain" description="UAS" evidence="2">
    <location>
        <begin position="172"/>
        <end position="298"/>
    </location>
</feature>
<feature type="compositionally biased region" description="Polar residues" evidence="1">
    <location>
        <begin position="109"/>
        <end position="119"/>
    </location>
</feature>
<keyword evidence="4" id="KW-1185">Reference proteome</keyword>
<dbReference type="Pfam" id="PF14555">
    <property type="entry name" value="UBA_4"/>
    <property type="match status" value="1"/>
</dbReference>
<evidence type="ECO:0000313" key="4">
    <source>
        <dbReference type="Proteomes" id="UP000095038"/>
    </source>
</evidence>
<gene>
    <name evidence="3" type="ORF">ASCRUDRAFT_18242</name>
</gene>
<dbReference type="SUPFAM" id="SSF52833">
    <property type="entry name" value="Thioredoxin-like"/>
    <property type="match status" value="1"/>
</dbReference>
<evidence type="ECO:0000313" key="3">
    <source>
        <dbReference type="EMBL" id="ODV58807.1"/>
    </source>
</evidence>
<dbReference type="FunCoup" id="A0A1D2VBH6">
    <property type="interactions" value="987"/>
</dbReference>
<dbReference type="GO" id="GO:0051117">
    <property type="term" value="F:ATPase binding"/>
    <property type="evidence" value="ECO:0007669"/>
    <property type="project" value="EnsemblFungi"/>
</dbReference>
<feature type="compositionally biased region" description="Low complexity" evidence="1">
    <location>
        <begin position="314"/>
        <end position="329"/>
    </location>
</feature>
<dbReference type="GO" id="GO:0043161">
    <property type="term" value="P:proteasome-mediated ubiquitin-dependent protein catabolic process"/>
    <property type="evidence" value="ECO:0007669"/>
    <property type="project" value="EnsemblFungi"/>
</dbReference>
<dbReference type="InParanoid" id="A0A1D2VBH6"/>
<dbReference type="InterPro" id="IPR036249">
    <property type="entry name" value="Thioredoxin-like_sf"/>
</dbReference>
<evidence type="ECO:0000259" key="2">
    <source>
        <dbReference type="SMART" id="SM00594"/>
    </source>
</evidence>
<dbReference type="CDD" id="cd02958">
    <property type="entry name" value="UAS"/>
    <property type="match status" value="1"/>
</dbReference>
<feature type="non-terminal residue" evidence="3">
    <location>
        <position position="478"/>
    </location>
</feature>
<dbReference type="AlphaFoldDB" id="A0A1D2VBH6"/>
<organism evidence="3 4">
    <name type="scientific">Ascoidea rubescens DSM 1968</name>
    <dbReference type="NCBI Taxonomy" id="1344418"/>
    <lineage>
        <taxon>Eukaryota</taxon>
        <taxon>Fungi</taxon>
        <taxon>Dikarya</taxon>
        <taxon>Ascomycota</taxon>
        <taxon>Saccharomycotina</taxon>
        <taxon>Saccharomycetes</taxon>
        <taxon>Ascoideaceae</taxon>
        <taxon>Ascoidea</taxon>
    </lineage>
</organism>
<dbReference type="EMBL" id="KV454489">
    <property type="protein sequence ID" value="ODV58807.1"/>
    <property type="molecule type" value="Genomic_DNA"/>
</dbReference>
<reference evidence="4" key="1">
    <citation type="submission" date="2016-05" db="EMBL/GenBank/DDBJ databases">
        <title>Comparative genomics of biotechnologically important yeasts.</title>
        <authorList>
            <consortium name="DOE Joint Genome Institute"/>
            <person name="Riley R."/>
            <person name="Haridas S."/>
            <person name="Wolfe K.H."/>
            <person name="Lopes M.R."/>
            <person name="Hittinger C.T."/>
            <person name="Goker M."/>
            <person name="Salamov A."/>
            <person name="Wisecaver J."/>
            <person name="Long T.M."/>
            <person name="Aerts A.L."/>
            <person name="Barry K."/>
            <person name="Choi C."/>
            <person name="Clum A."/>
            <person name="Coughlan A.Y."/>
            <person name="Deshpande S."/>
            <person name="Douglass A.P."/>
            <person name="Hanson S.J."/>
            <person name="Klenk H.-P."/>
            <person name="Labutti K."/>
            <person name="Lapidus A."/>
            <person name="Lindquist E."/>
            <person name="Lipzen A."/>
            <person name="Meier-Kolthoff J.P."/>
            <person name="Ohm R.A."/>
            <person name="Otillar R.P."/>
            <person name="Pangilinan J."/>
            <person name="Peng Y."/>
            <person name="Rokas A."/>
            <person name="Rosa C.A."/>
            <person name="Scheuner C."/>
            <person name="Sibirny A.A."/>
            <person name="Slot J.C."/>
            <person name="Stielow J.B."/>
            <person name="Sun H."/>
            <person name="Kurtzman C.P."/>
            <person name="Blackwell M."/>
            <person name="Grigoriev I.V."/>
            <person name="Jeffries T.W."/>
        </authorList>
    </citation>
    <scope>NUCLEOTIDE SEQUENCE [LARGE SCALE GENOMIC DNA]</scope>
    <source>
        <strain evidence="4">DSM 1968</strain>
    </source>
</reference>
<name>A0A1D2VBH6_9ASCO</name>
<feature type="region of interest" description="Disordered" evidence="1">
    <location>
        <begin position="109"/>
        <end position="165"/>
    </location>
</feature>
<dbReference type="GO" id="GO:0005634">
    <property type="term" value="C:nucleus"/>
    <property type="evidence" value="ECO:0007669"/>
    <property type="project" value="TreeGrafter"/>
</dbReference>
<sequence length="478" mass="54819">IDTFLAFTDTTDRAIAKNFLDVSDGNIDTAVNLFFESGGSLTGHSHDNNTNTNDKLAARLQNEVYQQEPRAPIQSRTEVLVDDDYYTDPLFSSFNNNFSNLLSNRFGNINSSNPFHNRTNNNDGDNDEIDEDNHNNNVEDIEFEEDDDENDHQSNYRNQTHHRDNRTDHERLLARLFAPPHEIITNSPLMIAKTEARKLKKWLLVNIFNPAEFSCSLMYRDFFSNRDIKQVIKNNFIFLNYSIKDREGMQYVTLYSIENYPYLAILDPFSGECYKIWGQDGKIPDTLTWINDVFEFLDAFTVDKGSKAPINLIHNNSKNNNANNPISLNSDDDSENKTKTEKGGNADDNNSKDKDKDKNIEKEADDEDVSLDTEDEIFATILPKDQIEPKANDPKPTTRLQIKAGKTRKVRRFYLSSLIREIYEVIKFNFDIVKDSKLFTLEFVGKDGKPINLITVLDSTLEDIGLKNASVLMNVIDD</sequence>
<dbReference type="STRING" id="1344418.A0A1D2VBH6"/>
<dbReference type="SMART" id="SM00594">
    <property type="entry name" value="UAS"/>
    <property type="match status" value="1"/>
</dbReference>
<dbReference type="RefSeq" id="XP_020045114.1">
    <property type="nucleotide sequence ID" value="XM_020189528.2"/>
</dbReference>
<dbReference type="OrthoDB" id="270602at2759"/>
<dbReference type="InterPro" id="IPR006577">
    <property type="entry name" value="UAS"/>
</dbReference>
<protein>
    <recommendedName>
        <fullName evidence="2">UAS domain-containing protein</fullName>
    </recommendedName>
</protein>
<feature type="region of interest" description="Disordered" evidence="1">
    <location>
        <begin position="314"/>
        <end position="370"/>
    </location>
</feature>
<dbReference type="Pfam" id="PF13899">
    <property type="entry name" value="Thioredoxin_7"/>
    <property type="match status" value="1"/>
</dbReference>
<dbReference type="InterPro" id="IPR001012">
    <property type="entry name" value="UBX_dom"/>
</dbReference>
<dbReference type="GeneID" id="30963164"/>
<feature type="non-terminal residue" evidence="3">
    <location>
        <position position="1"/>
    </location>
</feature>
<dbReference type="Gene3D" id="3.40.30.10">
    <property type="entry name" value="Glutaredoxin"/>
    <property type="match status" value="1"/>
</dbReference>
<dbReference type="Pfam" id="PF00789">
    <property type="entry name" value="UBX"/>
    <property type="match status" value="1"/>
</dbReference>
<dbReference type="Proteomes" id="UP000095038">
    <property type="component" value="Unassembled WGS sequence"/>
</dbReference>
<dbReference type="SUPFAM" id="SSF54236">
    <property type="entry name" value="Ubiquitin-like"/>
    <property type="match status" value="1"/>
</dbReference>
<proteinExistence type="predicted"/>
<dbReference type="PANTHER" id="PTHR23322:SF6">
    <property type="entry name" value="UBX DOMAIN-CONTAINING PROTEIN 7"/>
    <property type="match status" value="1"/>
</dbReference>
<dbReference type="InterPro" id="IPR029071">
    <property type="entry name" value="Ubiquitin-like_domsf"/>
</dbReference>
<dbReference type="Gene3D" id="1.10.8.10">
    <property type="entry name" value="DNA helicase RuvA subunit, C-terminal domain"/>
    <property type="match status" value="1"/>
</dbReference>
<evidence type="ECO:0000256" key="1">
    <source>
        <dbReference type="SAM" id="MobiDB-lite"/>
    </source>
</evidence>
<dbReference type="Gene3D" id="3.10.20.90">
    <property type="entry name" value="Phosphatidylinositol 3-kinase Catalytic Subunit, Chain A, domain 1"/>
    <property type="match status" value="1"/>
</dbReference>
<feature type="compositionally biased region" description="Acidic residues" evidence="1">
    <location>
        <begin position="139"/>
        <end position="150"/>
    </location>
</feature>
<feature type="compositionally biased region" description="Basic and acidic residues" evidence="1">
    <location>
        <begin position="335"/>
        <end position="362"/>
    </location>
</feature>